<evidence type="ECO:0000259" key="3">
    <source>
        <dbReference type="Pfam" id="PF17782"/>
    </source>
</evidence>
<accession>A0A014MGL0</accession>
<dbReference type="Gene3D" id="3.40.50.450">
    <property type="match status" value="1"/>
</dbReference>
<organism evidence="5 6">
    <name type="scientific">Erwinia mallotivora</name>
    <dbReference type="NCBI Taxonomy" id="69222"/>
    <lineage>
        <taxon>Bacteria</taxon>
        <taxon>Pseudomonadati</taxon>
        <taxon>Pseudomonadota</taxon>
        <taxon>Gammaproteobacteria</taxon>
        <taxon>Enterobacterales</taxon>
        <taxon>Erwiniaceae</taxon>
        <taxon>Erwinia</taxon>
    </lineage>
</organism>
<comment type="caution">
    <text evidence="5">The sequence shown here is derived from an EMBL/GenBank/DDBJ whole genome shotgun (WGS) entry which is preliminary data.</text>
</comment>
<dbReference type="AlphaFoldDB" id="A0A014MGL0"/>
<dbReference type="STRING" id="69222.BG55_01100"/>
<proteinExistence type="inferred from homology"/>
<evidence type="ECO:0000313" key="6">
    <source>
        <dbReference type="Proteomes" id="UP000019918"/>
    </source>
</evidence>
<dbReference type="Pfam" id="PF02481">
    <property type="entry name" value="DNA_processg_A"/>
    <property type="match status" value="1"/>
</dbReference>
<name>A0A014MGL0_9GAMM</name>
<dbReference type="Pfam" id="PF17782">
    <property type="entry name" value="WHD_DprA"/>
    <property type="match status" value="1"/>
</dbReference>
<dbReference type="SUPFAM" id="SSF102405">
    <property type="entry name" value="MCP/YpsA-like"/>
    <property type="match status" value="1"/>
</dbReference>
<dbReference type="InterPro" id="IPR057338">
    <property type="entry name" value="DprA_SAM"/>
</dbReference>
<dbReference type="InterPro" id="IPR003488">
    <property type="entry name" value="DprA"/>
</dbReference>
<protein>
    <submittedName>
        <fullName evidence="5">DNA processing protein DprA</fullName>
    </submittedName>
</protein>
<dbReference type="InterPro" id="IPR036388">
    <property type="entry name" value="WH-like_DNA-bd_sf"/>
</dbReference>
<sequence length="374" mass="40246">MTSAEIWLRLSAVRGLEAQQYTDIIHAFEQPGIQVKDALKFSGLDAGQIQGFLQRDEATIQATLGWLEYPKNHLLAFNSPFYPERLKAISDYPTLLFVQGDPELLVSPQIAIVGSRNCSHYGRNWGNYFAQALALNGITITSGLAAGIDGVAHRGALEVGGKTLAVMGCGLHHIYPRQHSLLAQEIIASGGALVSEFPLSAPPLSRNFPHRNRIISGLSLGVLVIEAGLKSGSLITARLALEQNRDVYAVPGAIGNSGSEGTHWLIQQGALLTAHPNSILEQLQSDLKWLPVTQESTIYSASQDNTPLPFADVLANVGDEVTPVDVVAERAGQPVPTIVAKLLELELAGWIAAVPGGYVRLRRASHVRRTNVLV</sequence>
<gene>
    <name evidence="5" type="ORF">BG55_01100</name>
</gene>
<dbReference type="InterPro" id="IPR057666">
    <property type="entry name" value="DrpA_SLOG"/>
</dbReference>
<dbReference type="RefSeq" id="WP_034933359.1">
    <property type="nucleotide sequence ID" value="NZ_JFHN01000016.1"/>
</dbReference>
<dbReference type="InterPro" id="IPR041614">
    <property type="entry name" value="DprA_WH"/>
</dbReference>
<evidence type="ECO:0000259" key="2">
    <source>
        <dbReference type="Pfam" id="PF02481"/>
    </source>
</evidence>
<dbReference type="PATRIC" id="fig|69222.5.peg.238"/>
<feature type="domain" description="Smf/DprA SAM" evidence="4">
    <location>
        <begin position="1"/>
        <end position="64"/>
    </location>
</feature>
<dbReference type="EMBL" id="JFHN01000016">
    <property type="protein sequence ID" value="EXU77214.1"/>
    <property type="molecule type" value="Genomic_DNA"/>
</dbReference>
<dbReference type="NCBIfam" id="NF008007">
    <property type="entry name" value="PRK10736.1"/>
    <property type="match status" value="1"/>
</dbReference>
<dbReference type="Pfam" id="PF25317">
    <property type="entry name" value="SAM_SMF"/>
    <property type="match status" value="1"/>
</dbReference>
<dbReference type="NCBIfam" id="TIGR00732">
    <property type="entry name" value="dprA"/>
    <property type="match status" value="1"/>
</dbReference>
<feature type="domain" description="Smf/DprA SLOG" evidence="2">
    <location>
        <begin position="74"/>
        <end position="283"/>
    </location>
</feature>
<evidence type="ECO:0000259" key="4">
    <source>
        <dbReference type="Pfam" id="PF25317"/>
    </source>
</evidence>
<dbReference type="GO" id="GO:0009294">
    <property type="term" value="P:DNA-mediated transformation"/>
    <property type="evidence" value="ECO:0007669"/>
    <property type="project" value="InterPro"/>
</dbReference>
<feature type="domain" description="DprA winged helix" evidence="3">
    <location>
        <begin position="308"/>
        <end position="357"/>
    </location>
</feature>
<dbReference type="Proteomes" id="UP000019918">
    <property type="component" value="Unassembled WGS sequence"/>
</dbReference>
<dbReference type="Gene3D" id="1.10.10.10">
    <property type="entry name" value="Winged helix-like DNA-binding domain superfamily/Winged helix DNA-binding domain"/>
    <property type="match status" value="1"/>
</dbReference>
<keyword evidence="6" id="KW-1185">Reference proteome</keyword>
<dbReference type="OrthoDB" id="9785707at2"/>
<evidence type="ECO:0000256" key="1">
    <source>
        <dbReference type="ARBA" id="ARBA00006525"/>
    </source>
</evidence>
<reference evidence="5 6" key="1">
    <citation type="submission" date="2014-02" db="EMBL/GenBank/DDBJ databases">
        <title>Draft genome of Erwinia mallotivora strain BT-MARDI, a papaya dieback pathogen.</title>
        <authorList>
            <person name="Redzuan R."/>
            <person name="Abu Bakar N."/>
            <person name="Badrun R."/>
            <person name="Mohd Raih M.F."/>
            <person name="Rozano L."/>
            <person name="Mat Amin N."/>
        </authorList>
    </citation>
    <scope>NUCLEOTIDE SEQUENCE [LARGE SCALE GENOMIC DNA]</scope>
    <source>
        <strain evidence="5 6">BT-MARDI</strain>
    </source>
</reference>
<dbReference type="PANTHER" id="PTHR43022">
    <property type="entry name" value="PROTEIN SMF"/>
    <property type="match status" value="1"/>
</dbReference>
<dbReference type="PANTHER" id="PTHR43022:SF1">
    <property type="entry name" value="PROTEIN SMF"/>
    <property type="match status" value="1"/>
</dbReference>
<evidence type="ECO:0000313" key="5">
    <source>
        <dbReference type="EMBL" id="EXU77214.1"/>
    </source>
</evidence>
<comment type="similarity">
    <text evidence="1">Belongs to the DprA/Smf family.</text>
</comment>